<dbReference type="EC" id="6.3.5.9" evidence="9"/>
<keyword evidence="7 9" id="KW-0460">Magnesium</keyword>
<dbReference type="PANTHER" id="PTHR43873">
    <property type="entry name" value="COBYRINATE A,C-DIAMIDE SYNTHASE"/>
    <property type="match status" value="1"/>
</dbReference>
<keyword evidence="3 9" id="KW-0169">Cobalamin biosynthesis</keyword>
<comment type="caution">
    <text evidence="12">The sequence shown here is derived from an EMBL/GenBank/DDBJ whole genome shotgun (WGS) entry which is preliminary data.</text>
</comment>
<dbReference type="OrthoDB" id="9764035at2"/>
<comment type="catalytic activity">
    <reaction evidence="9">
        <text>hydrogenobyrinate + 2 L-glutamine + 2 ATP + 2 H2O = hydrogenobyrinate a,c-diamide + 2 L-glutamate + 2 ADP + 2 phosphate + 2 H(+)</text>
        <dbReference type="Rhea" id="RHEA:12544"/>
        <dbReference type="ChEBI" id="CHEBI:15377"/>
        <dbReference type="ChEBI" id="CHEBI:15378"/>
        <dbReference type="ChEBI" id="CHEBI:29985"/>
        <dbReference type="ChEBI" id="CHEBI:30616"/>
        <dbReference type="ChEBI" id="CHEBI:43474"/>
        <dbReference type="ChEBI" id="CHEBI:58359"/>
        <dbReference type="ChEBI" id="CHEBI:77873"/>
        <dbReference type="ChEBI" id="CHEBI:77874"/>
        <dbReference type="ChEBI" id="CHEBI:456216"/>
        <dbReference type="EC" id="6.3.5.9"/>
    </reaction>
</comment>
<keyword evidence="4 9" id="KW-0436">Ligase</keyword>
<dbReference type="GO" id="GO:0005524">
    <property type="term" value="F:ATP binding"/>
    <property type="evidence" value="ECO:0007669"/>
    <property type="project" value="UniProtKB-UniRule"/>
</dbReference>
<evidence type="ECO:0000256" key="1">
    <source>
        <dbReference type="ARBA" id="ARBA00001946"/>
    </source>
</evidence>
<dbReference type="InterPro" id="IPR027417">
    <property type="entry name" value="P-loop_NTPase"/>
</dbReference>
<organism evidence="12 13">
    <name type="scientific">Roseibium marinum</name>
    <dbReference type="NCBI Taxonomy" id="281252"/>
    <lineage>
        <taxon>Bacteria</taxon>
        <taxon>Pseudomonadati</taxon>
        <taxon>Pseudomonadota</taxon>
        <taxon>Alphaproteobacteria</taxon>
        <taxon>Hyphomicrobiales</taxon>
        <taxon>Stappiaceae</taxon>
        <taxon>Roseibium</taxon>
    </lineage>
</organism>
<evidence type="ECO:0000256" key="4">
    <source>
        <dbReference type="ARBA" id="ARBA00022598"/>
    </source>
</evidence>
<dbReference type="GO" id="GO:0043802">
    <property type="term" value="F:hydrogenobyrinic acid a,c-diamide synthase (glutamine-hydrolysing) activity"/>
    <property type="evidence" value="ECO:0007669"/>
    <property type="project" value="UniProtKB-UniRule"/>
</dbReference>
<reference evidence="12 13" key="1">
    <citation type="submission" date="2018-01" db="EMBL/GenBank/DDBJ databases">
        <title>Genomic Encyclopedia of Archaeal and Bacterial Type Strains, Phase II (KMG-II): from individual species to whole genera.</title>
        <authorList>
            <person name="Goeker M."/>
        </authorList>
    </citation>
    <scope>NUCLEOTIDE SEQUENCE [LARGE SCALE GENOMIC DNA]</scope>
    <source>
        <strain evidence="12 13">DSM 17023</strain>
    </source>
</reference>
<dbReference type="NCBIfam" id="TIGR00379">
    <property type="entry name" value="cobB"/>
    <property type="match status" value="1"/>
</dbReference>
<feature type="domain" description="CobQ/CobB/MinD/ParA nucleotide binding" evidence="10">
    <location>
        <begin position="14"/>
        <end position="196"/>
    </location>
</feature>
<name>A0A2S3V3H9_9HYPH</name>
<dbReference type="Gene3D" id="3.40.50.300">
    <property type="entry name" value="P-loop containing nucleotide triphosphate hydrolases"/>
    <property type="match status" value="1"/>
</dbReference>
<evidence type="ECO:0000256" key="7">
    <source>
        <dbReference type="ARBA" id="ARBA00022842"/>
    </source>
</evidence>
<comment type="miscellaneous">
    <text evidence="9">The a and c carboxylates of hydrogenobyrinate are activated for nucleophilic attack via formation of a phosphorylated intermediate by ATP. CobB catalyzes first the amidation of the c-carboxylate, and then that of the a-carboxylate.</text>
</comment>
<sequence length="446" mass="46445">MPDNRNFNEAKGLLIAAPCSGAGKTTLTLALLRALKNAGRSVASAKSGPDYIDPKFHEAANGAPCVNVDAWAMTGGTLHALAGRQARGCDLLLVEGAMGLFDGAANGTGSAADLAVALGLPVVLVVDCARQAQSVAALVHGFASFRKDVKLAGVILNRVGSARHEKMLRSALEPLGTSVLGSLPRSNDLILPERHLGLVQAGEHPDLEVFLDRAAELCARHVDLARLAEIAGGLTPAKGEGLCLPAPPGQKIAVARDVAFAFAYPHLLEFWRREGAGLSFFSPLADEAPAPDADAIYLPGGYPELHAGRLSAAGRFRAGMKGAADAGKLIYGECGGYMTLGAGLVDADGARHEMLGLLSLETSFKTRKRHLGYRRLEALGGLPWNGALTAHEFHYASIVSEGAADRLFRAKDAEGTGLAEMGLRRGNVMGSFAHVIAAAADQVQSG</sequence>
<dbReference type="PANTHER" id="PTHR43873:SF1">
    <property type="entry name" value="COBYRINATE A,C-DIAMIDE SYNTHASE"/>
    <property type="match status" value="1"/>
</dbReference>
<evidence type="ECO:0000256" key="5">
    <source>
        <dbReference type="ARBA" id="ARBA00022741"/>
    </source>
</evidence>
<dbReference type="InterPro" id="IPR011698">
    <property type="entry name" value="GATase_3"/>
</dbReference>
<dbReference type="InterPro" id="IPR004484">
    <property type="entry name" value="CbiA/CobB_synth"/>
</dbReference>
<keyword evidence="5 9" id="KW-0547">Nucleotide-binding</keyword>
<evidence type="ECO:0000256" key="8">
    <source>
        <dbReference type="ARBA" id="ARBA00022962"/>
    </source>
</evidence>
<keyword evidence="8 9" id="KW-0315">Glutamine amidotransferase</keyword>
<dbReference type="GO" id="GO:0042242">
    <property type="term" value="F:cobyrinic acid a,c-diamide synthase activity"/>
    <property type="evidence" value="ECO:0007669"/>
    <property type="project" value="InterPro"/>
</dbReference>
<dbReference type="GO" id="GO:0009236">
    <property type="term" value="P:cobalamin biosynthetic process"/>
    <property type="evidence" value="ECO:0007669"/>
    <property type="project" value="UniProtKB-UniRule"/>
</dbReference>
<dbReference type="RefSeq" id="WP_103220915.1">
    <property type="nucleotide sequence ID" value="NZ_PPCN01000001.1"/>
</dbReference>
<evidence type="ECO:0000256" key="6">
    <source>
        <dbReference type="ARBA" id="ARBA00022840"/>
    </source>
</evidence>
<dbReference type="InterPro" id="IPR002586">
    <property type="entry name" value="CobQ/CobB/MinD/ParA_Nub-bd_dom"/>
</dbReference>
<dbReference type="Proteomes" id="UP000236959">
    <property type="component" value="Unassembled WGS sequence"/>
</dbReference>
<proteinExistence type="inferred from homology"/>
<keyword evidence="13" id="KW-1185">Reference proteome</keyword>
<dbReference type="Gene3D" id="3.40.50.880">
    <property type="match status" value="1"/>
</dbReference>
<evidence type="ECO:0000259" key="11">
    <source>
        <dbReference type="Pfam" id="PF07685"/>
    </source>
</evidence>
<dbReference type="InterPro" id="IPR029062">
    <property type="entry name" value="Class_I_gatase-like"/>
</dbReference>
<feature type="domain" description="CobB/CobQ-like glutamine amidotransferase" evidence="11">
    <location>
        <begin position="251"/>
        <end position="439"/>
    </location>
</feature>
<accession>A0A2S3V3H9</accession>
<dbReference type="AlphaFoldDB" id="A0A2S3V3H9"/>
<keyword evidence="6 9" id="KW-0067">ATP-binding</keyword>
<gene>
    <name evidence="9" type="primary">cobB</name>
    <name evidence="12" type="ORF">CLV41_101777</name>
</gene>
<comment type="function">
    <text evidence="9">Catalyzes the ATP-dependent amidation of the two carboxylate groups at positions a and c of hydrogenobyrinate, using either L-glutamine or ammonia as the nitrogen source.</text>
</comment>
<feature type="site" description="Increases nucleophilicity of active site Cys" evidence="9">
    <location>
        <position position="434"/>
    </location>
</feature>
<evidence type="ECO:0000256" key="3">
    <source>
        <dbReference type="ARBA" id="ARBA00022573"/>
    </source>
</evidence>
<evidence type="ECO:0000313" key="12">
    <source>
        <dbReference type="EMBL" id="POF34323.1"/>
    </source>
</evidence>
<dbReference type="PROSITE" id="PS51274">
    <property type="entry name" value="GATASE_COBBQ"/>
    <property type="match status" value="1"/>
</dbReference>
<comment type="cofactor">
    <cofactor evidence="1 9">
        <name>Mg(2+)</name>
        <dbReference type="ChEBI" id="CHEBI:18420"/>
    </cofactor>
</comment>
<dbReference type="SUPFAM" id="SSF52317">
    <property type="entry name" value="Class I glutamine amidotransferase-like"/>
    <property type="match status" value="1"/>
</dbReference>
<dbReference type="UniPathway" id="UPA00148">
    <property type="reaction ID" value="UER00220"/>
</dbReference>
<comment type="similarity">
    <text evidence="2">Belongs to the CobB/CobQ family. CobQ subfamily.</text>
</comment>
<evidence type="ECO:0000259" key="10">
    <source>
        <dbReference type="Pfam" id="PF01656"/>
    </source>
</evidence>
<dbReference type="Pfam" id="PF01656">
    <property type="entry name" value="CbiA"/>
    <property type="match status" value="1"/>
</dbReference>
<feature type="active site" description="Nucleophile" evidence="9">
    <location>
        <position position="334"/>
    </location>
</feature>
<dbReference type="NCBIfam" id="NF002204">
    <property type="entry name" value="PRK01077.1"/>
    <property type="match status" value="1"/>
</dbReference>
<evidence type="ECO:0000256" key="9">
    <source>
        <dbReference type="HAMAP-Rule" id="MF_00027"/>
    </source>
</evidence>
<comment type="pathway">
    <text evidence="9">Cofactor biosynthesis; adenosylcobalamin biosynthesis; cob(II)yrinate a,c-diamide from precorrin-2 (aerobic route): step 9/10.</text>
</comment>
<evidence type="ECO:0000313" key="13">
    <source>
        <dbReference type="Proteomes" id="UP000236959"/>
    </source>
</evidence>
<comment type="domain">
    <text evidence="9">Comprises of two domains. The C-terminal domain contains the binding site for glutamine and catalyzes the hydrolysis of this substrate to glutamate and ammonia. The N-terminal domain is anticipated to bind ATP and hydrogenobyrinate and catalyzes the ultimate synthesis of the diamide product. The ammonia produced via the glutaminase domain is probably translocated to the adjacent domain via a molecular tunnel, where it reacts with an activated intermediate.</text>
</comment>
<protein>
    <recommendedName>
        <fullName evidence="9">Hydrogenobyrinate a,c-diamide synthase</fullName>
        <ecNumber evidence="9">6.3.5.9</ecNumber>
    </recommendedName>
    <alternativeName>
        <fullName evidence="9">Hydrogenobyrinic acid a,c-diamide synthase</fullName>
    </alternativeName>
</protein>
<dbReference type="Pfam" id="PF07685">
    <property type="entry name" value="GATase_3"/>
    <property type="match status" value="1"/>
</dbReference>
<dbReference type="EMBL" id="PPCN01000001">
    <property type="protein sequence ID" value="POF34323.1"/>
    <property type="molecule type" value="Genomic_DNA"/>
</dbReference>
<dbReference type="HAMAP" id="MF_00027">
    <property type="entry name" value="CobB_CbiA"/>
    <property type="match status" value="1"/>
</dbReference>
<evidence type="ECO:0000256" key="2">
    <source>
        <dbReference type="ARBA" id="ARBA00006205"/>
    </source>
</evidence>
<comment type="similarity">
    <text evidence="9">Belongs to the CobB/CbiA family.</text>
</comment>
<dbReference type="SUPFAM" id="SSF52540">
    <property type="entry name" value="P-loop containing nucleoside triphosphate hydrolases"/>
    <property type="match status" value="1"/>
</dbReference>